<dbReference type="Proteomes" id="UP000036834">
    <property type="component" value="Unassembled WGS sequence"/>
</dbReference>
<evidence type="ECO:0000256" key="5">
    <source>
        <dbReference type="ARBA" id="ARBA00025453"/>
    </source>
</evidence>
<comment type="function">
    <text evidence="5 6 7">Associates with the EF-Tu.GDP complex and induces the exchange of GDP to GTP. It remains bound to the aminoacyl-tRNA.EF-Tu.GTP complex up to the GTP hydrolysis stage on the ribosome.</text>
</comment>
<dbReference type="EMBL" id="BJON01000015">
    <property type="protein sequence ID" value="GED70208.1"/>
    <property type="molecule type" value="Genomic_DNA"/>
</dbReference>
<dbReference type="PANTHER" id="PTHR11741:SF0">
    <property type="entry name" value="ELONGATION FACTOR TS, MITOCHONDRIAL"/>
    <property type="match status" value="1"/>
</dbReference>
<dbReference type="FunFam" id="1.10.286.20:FF:000001">
    <property type="entry name" value="Elongation factor Ts"/>
    <property type="match status" value="1"/>
</dbReference>
<keyword evidence="3 6" id="KW-0251">Elongation factor</keyword>
<reference evidence="12" key="1">
    <citation type="submission" date="2015-07" db="EMBL/GenBank/DDBJ databases">
        <title>Genome sequencing project for genomic taxonomy and phylogenomics of Bacillus-like bacteria.</title>
        <authorList>
            <person name="Liu B."/>
            <person name="Wang J."/>
            <person name="Zhu Y."/>
            <person name="Liu G."/>
            <person name="Chen Q."/>
            <person name="Chen Z."/>
            <person name="Lan J."/>
            <person name="Che J."/>
            <person name="Ge C."/>
            <person name="Shi H."/>
            <person name="Pan Z."/>
            <person name="Liu X."/>
        </authorList>
    </citation>
    <scope>NUCLEOTIDE SEQUENCE [LARGE SCALE GENOMIC DNA]</scope>
    <source>
        <strain evidence="12">DSM 9887</strain>
    </source>
</reference>
<dbReference type="GO" id="GO:0003746">
    <property type="term" value="F:translation elongation factor activity"/>
    <property type="evidence" value="ECO:0007669"/>
    <property type="project" value="UniProtKB-UniRule"/>
</dbReference>
<evidence type="ECO:0000259" key="9">
    <source>
        <dbReference type="Pfam" id="PF00889"/>
    </source>
</evidence>
<keyword evidence="4 6" id="KW-0648">Protein biosynthesis</keyword>
<evidence type="ECO:0000313" key="12">
    <source>
        <dbReference type="Proteomes" id="UP000036834"/>
    </source>
</evidence>
<evidence type="ECO:0000256" key="7">
    <source>
        <dbReference type="RuleBase" id="RU000642"/>
    </source>
</evidence>
<dbReference type="EMBL" id="LGIQ01000007">
    <property type="protein sequence ID" value="KNB72756.1"/>
    <property type="molecule type" value="Genomic_DNA"/>
</dbReference>
<dbReference type="FunFam" id="1.10.8.10:FF:000001">
    <property type="entry name" value="Elongation factor Ts"/>
    <property type="match status" value="1"/>
</dbReference>
<dbReference type="Proteomes" id="UP000319578">
    <property type="component" value="Unassembled WGS sequence"/>
</dbReference>
<keyword evidence="6" id="KW-0963">Cytoplasm</keyword>
<proteinExistence type="inferred from homology"/>
<sequence>MAISAQSVKELRERTGAGMMDCKRALEETGGDMEKAIDLLRERGIAKAAKKSGRIAAEGLTATAVAGNVAAVVEVNCETDFVAKNPEFQTLVKDIAEHVVSQRPANVEEALEQPFKGAGETLAHVINEKISTIGENISFRRFALSEKTDAGAFGAYLHMGGRIGVLVTLEGTQDDTLARDLGMHAAASNPRFANREEVSADEIEREREVLKNQALAEGKPANIVEKMVEGRLSKFFEEYVLVEQPFVKDPDKKVSALLKEAGASLKEFARFQVGEGIEKKQEDFAAEVMAQVNKQ</sequence>
<evidence type="ECO:0000313" key="13">
    <source>
        <dbReference type="Proteomes" id="UP000319578"/>
    </source>
</evidence>
<evidence type="ECO:0000256" key="1">
    <source>
        <dbReference type="ARBA" id="ARBA00005532"/>
    </source>
</evidence>
<evidence type="ECO:0000256" key="2">
    <source>
        <dbReference type="ARBA" id="ARBA00016956"/>
    </source>
</evidence>
<gene>
    <name evidence="6 10" type="primary">tsf</name>
    <name evidence="11" type="ORF">ADS79_13005</name>
    <name evidence="10" type="ORF">BRE01_39100</name>
</gene>
<dbReference type="HAMAP" id="MF_00050">
    <property type="entry name" value="EF_Ts"/>
    <property type="match status" value="1"/>
</dbReference>
<dbReference type="STRING" id="54915.ADS79_13005"/>
<dbReference type="AlphaFoldDB" id="A0A0K9YVQ2"/>
<dbReference type="SUPFAM" id="SSF54713">
    <property type="entry name" value="Elongation factor Ts (EF-Ts), dimerisation domain"/>
    <property type="match status" value="2"/>
</dbReference>
<dbReference type="NCBIfam" id="TIGR00116">
    <property type="entry name" value="tsf"/>
    <property type="match status" value="1"/>
</dbReference>
<dbReference type="OrthoDB" id="9808348at2"/>
<dbReference type="SUPFAM" id="SSF46934">
    <property type="entry name" value="UBA-like"/>
    <property type="match status" value="1"/>
</dbReference>
<evidence type="ECO:0000256" key="3">
    <source>
        <dbReference type="ARBA" id="ARBA00022768"/>
    </source>
</evidence>
<feature type="domain" description="Translation elongation factor EFTs/EF1B dimerisation" evidence="9">
    <location>
        <begin position="70"/>
        <end position="275"/>
    </location>
</feature>
<dbReference type="InterPro" id="IPR036402">
    <property type="entry name" value="EF-Ts_dimer_sf"/>
</dbReference>
<dbReference type="InterPro" id="IPR009060">
    <property type="entry name" value="UBA-like_sf"/>
</dbReference>
<evidence type="ECO:0000313" key="10">
    <source>
        <dbReference type="EMBL" id="GED70208.1"/>
    </source>
</evidence>
<organism evidence="11 12">
    <name type="scientific">Brevibacillus reuszeri</name>
    <dbReference type="NCBI Taxonomy" id="54915"/>
    <lineage>
        <taxon>Bacteria</taxon>
        <taxon>Bacillati</taxon>
        <taxon>Bacillota</taxon>
        <taxon>Bacilli</taxon>
        <taxon>Bacillales</taxon>
        <taxon>Paenibacillaceae</taxon>
        <taxon>Brevibacillus</taxon>
    </lineage>
</organism>
<dbReference type="PANTHER" id="PTHR11741">
    <property type="entry name" value="ELONGATION FACTOR TS"/>
    <property type="match status" value="1"/>
</dbReference>
<dbReference type="GO" id="GO:0005737">
    <property type="term" value="C:cytoplasm"/>
    <property type="evidence" value="ECO:0007669"/>
    <property type="project" value="UniProtKB-SubCell"/>
</dbReference>
<evidence type="ECO:0000313" key="11">
    <source>
        <dbReference type="EMBL" id="KNB72756.1"/>
    </source>
</evidence>
<dbReference type="InterPro" id="IPR018101">
    <property type="entry name" value="Transl_elong_Ts_CS"/>
</dbReference>
<dbReference type="InterPro" id="IPR001816">
    <property type="entry name" value="Transl_elong_EFTs/EF1B"/>
</dbReference>
<comment type="similarity">
    <text evidence="1 6 7">Belongs to the EF-Ts family.</text>
</comment>
<dbReference type="Pfam" id="PF00889">
    <property type="entry name" value="EF_TS"/>
    <property type="match status" value="1"/>
</dbReference>
<evidence type="ECO:0000256" key="6">
    <source>
        <dbReference type="HAMAP-Rule" id="MF_00050"/>
    </source>
</evidence>
<dbReference type="PATRIC" id="fig|54915.3.peg.1590"/>
<dbReference type="PROSITE" id="PS01127">
    <property type="entry name" value="EF_TS_2"/>
    <property type="match status" value="1"/>
</dbReference>
<reference evidence="11" key="2">
    <citation type="submission" date="2015-07" db="EMBL/GenBank/DDBJ databases">
        <title>MeaNS - Measles Nucleotide Surveillance Program.</title>
        <authorList>
            <person name="Tran T."/>
            <person name="Druce J."/>
        </authorList>
    </citation>
    <scope>NUCLEOTIDE SEQUENCE</scope>
    <source>
        <strain evidence="11">DSM 9887</strain>
    </source>
</reference>
<dbReference type="CDD" id="cd14275">
    <property type="entry name" value="UBA_EF-Ts"/>
    <property type="match status" value="1"/>
</dbReference>
<comment type="caution">
    <text evidence="11">The sequence shown here is derived from an EMBL/GenBank/DDBJ whole genome shotgun (WGS) entry which is preliminary data.</text>
</comment>
<protein>
    <recommendedName>
        <fullName evidence="2 6">Elongation factor Ts</fullName>
        <shortName evidence="6">EF-Ts</shortName>
    </recommendedName>
</protein>
<reference evidence="10 13" key="3">
    <citation type="submission" date="2019-06" db="EMBL/GenBank/DDBJ databases">
        <title>Whole genome shotgun sequence of Brevibacillus reuszeri NBRC 15719.</title>
        <authorList>
            <person name="Hosoyama A."/>
            <person name="Uohara A."/>
            <person name="Ohji S."/>
            <person name="Ichikawa N."/>
        </authorList>
    </citation>
    <scope>NUCLEOTIDE SEQUENCE [LARGE SCALE GENOMIC DNA]</scope>
    <source>
        <strain evidence="10 13">NBRC 15719</strain>
    </source>
</reference>
<keyword evidence="13" id="KW-1185">Reference proteome</keyword>
<accession>A0A0K9YVQ2</accession>
<dbReference type="Gene3D" id="1.10.8.10">
    <property type="entry name" value="DNA helicase RuvA subunit, C-terminal domain"/>
    <property type="match status" value="1"/>
</dbReference>
<comment type="subcellular location">
    <subcellularLocation>
        <location evidence="6 8">Cytoplasm</location>
    </subcellularLocation>
</comment>
<dbReference type="RefSeq" id="WP_049738801.1">
    <property type="nucleotide sequence ID" value="NZ_BJON01000015.1"/>
</dbReference>
<evidence type="ECO:0000256" key="4">
    <source>
        <dbReference type="ARBA" id="ARBA00022917"/>
    </source>
</evidence>
<feature type="region of interest" description="Involved in Mg(2+) ion dislocation from EF-Tu" evidence="6">
    <location>
        <begin position="79"/>
        <end position="82"/>
    </location>
</feature>
<dbReference type="Gene3D" id="3.30.479.20">
    <property type="entry name" value="Elongation factor Ts, dimerisation domain"/>
    <property type="match status" value="2"/>
</dbReference>
<dbReference type="PROSITE" id="PS01126">
    <property type="entry name" value="EF_TS_1"/>
    <property type="match status" value="1"/>
</dbReference>
<dbReference type="InterPro" id="IPR014039">
    <property type="entry name" value="Transl_elong_EFTs/EF1B_dimer"/>
</dbReference>
<evidence type="ECO:0000256" key="8">
    <source>
        <dbReference type="RuleBase" id="RU000643"/>
    </source>
</evidence>
<name>A0A0K9YVQ2_9BACL</name>
<dbReference type="Gene3D" id="1.10.286.20">
    <property type="match status" value="1"/>
</dbReference>